<dbReference type="Gene3D" id="2.30.30.100">
    <property type="match status" value="1"/>
</dbReference>
<dbReference type="InParanoid" id="A0A6J0C9Z8"/>
<dbReference type="OrthoDB" id="10002367at2759"/>
<dbReference type="GO" id="GO:0005683">
    <property type="term" value="C:U7 snRNP"/>
    <property type="evidence" value="ECO:0007669"/>
    <property type="project" value="TreeGrafter"/>
</dbReference>
<proteinExistence type="predicted"/>
<evidence type="ECO:0000313" key="3">
    <source>
        <dbReference type="Proteomes" id="UP000829291"/>
    </source>
</evidence>
<feature type="region of interest" description="Disordered" evidence="1">
    <location>
        <begin position="34"/>
        <end position="102"/>
    </location>
</feature>
<dbReference type="InterPro" id="IPR010920">
    <property type="entry name" value="LSM_dom_sf"/>
</dbReference>
<dbReference type="GeneID" id="107226700"/>
<gene>
    <name evidence="4" type="primary">LOC107226700</name>
</gene>
<dbReference type="PANTHER" id="PTHR21415">
    <property type="entry name" value="U7 SNRNA-ASSOCIATED SM-LIKE PROTEIN LSM11"/>
    <property type="match status" value="1"/>
</dbReference>
<dbReference type="AlphaFoldDB" id="A0A6J0C9Z8"/>
<protein>
    <submittedName>
        <fullName evidence="4">U7 snRNA-associated Sm-like protein LSm11</fullName>
    </submittedName>
</protein>
<dbReference type="PANTHER" id="PTHR21415:SF1">
    <property type="entry name" value="U7 SNRNA-ASSOCIATED SM-LIKE PROTEIN LSM11"/>
    <property type="match status" value="1"/>
</dbReference>
<dbReference type="RefSeq" id="XP_015523084.1">
    <property type="nucleotide sequence ID" value="XM_015667598.2"/>
</dbReference>
<dbReference type="CDD" id="cd01739">
    <property type="entry name" value="LSm11_M"/>
    <property type="match status" value="1"/>
</dbReference>
<evidence type="ECO:0000256" key="1">
    <source>
        <dbReference type="SAM" id="MobiDB-lite"/>
    </source>
</evidence>
<sequence>MEGSSSSDDSLDALSDKFEPLKALYSPKLRLPVPGAKVYDNLGSYESNARGQPRQKSRGPGSKENAEQLAGATPKRRFLPHQEPVPGSKCRNKDRGGAAAENLEGRNVLTRMKGSLGPLEMLLRCMEQRTRVKVYTRGACSIRGYVLAYVAAFDKHWNLALEDCLEVWTRKVKRKAPALGAPADSYQRREFEARKIEDESYRNTIISKTVVKESNGKTETLERHVPQLMIRGEQIAMIVKID</sequence>
<evidence type="ECO:0000313" key="4">
    <source>
        <dbReference type="RefSeq" id="XP_015523084.1"/>
    </source>
</evidence>
<dbReference type="FunCoup" id="A0A6J0C9Z8">
    <property type="interactions" value="224"/>
</dbReference>
<reference evidence="4" key="1">
    <citation type="submission" date="2025-08" db="UniProtKB">
        <authorList>
            <consortium name="RefSeq"/>
        </authorList>
    </citation>
    <scope>IDENTIFICATION</scope>
    <source>
        <tissue evidence="4">Thorax and Abdomen</tissue>
    </source>
</reference>
<keyword evidence="3" id="KW-1185">Reference proteome</keyword>
<dbReference type="SMART" id="SM00651">
    <property type="entry name" value="Sm"/>
    <property type="match status" value="1"/>
</dbReference>
<dbReference type="InterPro" id="IPR001163">
    <property type="entry name" value="Sm_dom_euk/arc"/>
</dbReference>
<dbReference type="GO" id="GO:0071209">
    <property type="term" value="F:U7 snRNA binding"/>
    <property type="evidence" value="ECO:0007669"/>
    <property type="project" value="InterPro"/>
</dbReference>
<dbReference type="CTD" id="134353"/>
<dbReference type="InterPro" id="IPR039267">
    <property type="entry name" value="Lsm11"/>
</dbReference>
<dbReference type="InterPro" id="IPR034109">
    <property type="entry name" value="Lsm11_M"/>
</dbReference>
<name>A0A6J0C9Z8_NEOLC</name>
<dbReference type="SUPFAM" id="SSF50182">
    <property type="entry name" value="Sm-like ribonucleoproteins"/>
    <property type="match status" value="1"/>
</dbReference>
<dbReference type="KEGG" id="nlo:107226700"/>
<dbReference type="Proteomes" id="UP000829291">
    <property type="component" value="Chromosome 4"/>
</dbReference>
<feature type="domain" description="Sm" evidence="2">
    <location>
        <begin position="120"/>
        <end position="240"/>
    </location>
</feature>
<dbReference type="GO" id="GO:0006398">
    <property type="term" value="P:mRNA 3'-end processing by stem-loop binding and cleavage"/>
    <property type="evidence" value="ECO:0007669"/>
    <property type="project" value="TreeGrafter"/>
</dbReference>
<evidence type="ECO:0000259" key="2">
    <source>
        <dbReference type="SMART" id="SM00651"/>
    </source>
</evidence>
<organism evidence="4">
    <name type="scientific">Neodiprion lecontei</name>
    <name type="common">Redheaded pine sawfly</name>
    <dbReference type="NCBI Taxonomy" id="441921"/>
    <lineage>
        <taxon>Eukaryota</taxon>
        <taxon>Metazoa</taxon>
        <taxon>Ecdysozoa</taxon>
        <taxon>Arthropoda</taxon>
        <taxon>Hexapoda</taxon>
        <taxon>Insecta</taxon>
        <taxon>Pterygota</taxon>
        <taxon>Neoptera</taxon>
        <taxon>Endopterygota</taxon>
        <taxon>Hymenoptera</taxon>
        <taxon>Tenthredinoidea</taxon>
        <taxon>Diprionidae</taxon>
        <taxon>Diprioninae</taxon>
        <taxon>Neodiprion</taxon>
    </lineage>
</organism>
<accession>A0A6J0C9Z8</accession>